<keyword evidence="3" id="KW-0813">Transport</keyword>
<dbReference type="InterPro" id="IPR016024">
    <property type="entry name" value="ARM-type_fold"/>
</dbReference>
<evidence type="ECO:0000256" key="2">
    <source>
        <dbReference type="ARBA" id="ARBA00006613"/>
    </source>
</evidence>
<feature type="region of interest" description="Disordered" evidence="7">
    <location>
        <begin position="828"/>
        <end position="859"/>
    </location>
</feature>
<accession>A0A0K6SAF5</accession>
<dbReference type="InterPro" id="IPR002553">
    <property type="entry name" value="Clathrin/coatomer_adapt-like_N"/>
</dbReference>
<dbReference type="InterPro" id="IPR017105">
    <property type="entry name" value="AP3_complex_dsu"/>
</dbReference>
<keyword evidence="4" id="KW-0677">Repeat</keyword>
<feature type="domain" description="Clathrin/coatomer adaptor adaptin-like N-terminal" evidence="8">
    <location>
        <begin position="20"/>
        <end position="615"/>
    </location>
</feature>
<dbReference type="PANTHER" id="PTHR22781:SF12">
    <property type="entry name" value="AP-3 COMPLEX SUBUNIT DELTA-1"/>
    <property type="match status" value="1"/>
</dbReference>
<reference evidence="9" key="1">
    <citation type="submission" date="2014-11" db="EMBL/GenBank/DDBJ databases">
        <title>Molecular phylogeny of cliff fern family Woodsiaceae with morphological implications.</title>
        <authorList>
            <person name="Shao Y.-Z."/>
            <person name="Wei R."/>
            <person name="Zhang X.-C."/>
        </authorList>
    </citation>
    <scope>NUCLEOTIDE SEQUENCE</scope>
</reference>
<dbReference type="InterPro" id="IPR011989">
    <property type="entry name" value="ARM-like"/>
</dbReference>
<evidence type="ECO:0000256" key="5">
    <source>
        <dbReference type="ARBA" id="ARBA00022927"/>
    </source>
</evidence>
<evidence type="ECO:0000256" key="6">
    <source>
        <dbReference type="ARBA" id="ARBA00023136"/>
    </source>
</evidence>
<feature type="compositionally biased region" description="Low complexity" evidence="7">
    <location>
        <begin position="830"/>
        <end position="853"/>
    </location>
</feature>
<dbReference type="Pfam" id="PF01602">
    <property type="entry name" value="Adaptin_N"/>
    <property type="match status" value="1"/>
</dbReference>
<feature type="compositionally biased region" description="Low complexity" evidence="7">
    <location>
        <begin position="992"/>
        <end position="1002"/>
    </location>
</feature>
<dbReference type="Gene3D" id="1.25.10.10">
    <property type="entry name" value="Leucine-rich Repeat Variant"/>
    <property type="match status" value="1"/>
</dbReference>
<feature type="region of interest" description="Disordered" evidence="7">
    <location>
        <begin position="985"/>
        <end position="1009"/>
    </location>
</feature>
<dbReference type="PANTHER" id="PTHR22781">
    <property type="entry name" value="DELTA ADAPTIN-RELATED"/>
    <property type="match status" value="1"/>
</dbReference>
<evidence type="ECO:0000313" key="9">
    <source>
        <dbReference type="EMBL" id="CUC10634.1"/>
    </source>
</evidence>
<name>A0A0K6SAF5_9ALVE</name>
<keyword evidence="6" id="KW-0472">Membrane</keyword>
<evidence type="ECO:0000256" key="4">
    <source>
        <dbReference type="ARBA" id="ARBA00022737"/>
    </source>
</evidence>
<dbReference type="EMBL" id="CDMZ01004886">
    <property type="protein sequence ID" value="CUC10634.1"/>
    <property type="molecule type" value="Genomic_DNA"/>
</dbReference>
<evidence type="ECO:0000256" key="3">
    <source>
        <dbReference type="ARBA" id="ARBA00022448"/>
    </source>
</evidence>
<keyword evidence="5" id="KW-0653">Protein transport</keyword>
<protein>
    <recommendedName>
        <fullName evidence="8">Clathrin/coatomer adaptor adaptin-like N-terminal domain-containing protein</fullName>
    </recommendedName>
</protein>
<dbReference type="GO" id="GO:0006896">
    <property type="term" value="P:Golgi to vacuole transport"/>
    <property type="evidence" value="ECO:0007669"/>
    <property type="project" value="TreeGrafter"/>
</dbReference>
<evidence type="ECO:0000256" key="7">
    <source>
        <dbReference type="SAM" id="MobiDB-lite"/>
    </source>
</evidence>
<dbReference type="PhylomeDB" id="A0A0K6SAF5"/>
<evidence type="ECO:0000256" key="1">
    <source>
        <dbReference type="ARBA" id="ARBA00004308"/>
    </source>
</evidence>
<dbReference type="FunFam" id="1.25.10.10:FF:001926">
    <property type="entry name" value="Uncharacterized protein"/>
    <property type="match status" value="1"/>
</dbReference>
<sequence length="1192" mass="127237">MFEKNLSTMIKGIRAHRNNESEYISTCLQEIKQEMKSNNMHSKANGIMKLTYLYMLGYDMSAASFHIIEVMSNSKFTVRRGGYLACSVSFSEETDVALLTTNLFKKDFTSKEPLETGLALNCLACMCTTDIARDLANDISILTTSSKPNIRKKACLTLFRVFCQHPEALISSFPRLRDRLGDDEPGVVTATANTFLELAKKNPKNYLSLVPQFYHIMTTTSNNWLIIKVLKLFTLLCPMEPRLPVKLVDPVVSLLTNTRAKSVEYEAIRLVLRGMRPSSAGGDGEAAVAQRQKLAAAMTTALERLQGFVESLDRNLRYLGLLALEEVVRLVYAPPSEGGASENEGGWLRVKVKQIFPEMHRQVLTFVEEDDGSMRTVALQMLRRLATPSNFPDIVSRLLSCSKKTISCSGGGAATGASSEQFIDAVLSMGGRDQYRLVEDFCWYLVTLADIAKNRQGGSARGGASPGRVDRDRGDAIAKNDNETARQLVDVCMRVPAVRSSAVELCCLLIDPVDAGRDAAAGGGAGKKEEGRGLTLHSTVAPAVLRAAAWIIGEFRSHLSSPHTALDALSSILKAASIPSVPPRVRACCVWAAVKVFVGSAAGEVGSPDPNRISKMEEALLSSHSGLPFFLQSDHAEVSERAALAYALVSFVRGQRKGGDLGVGGGNGEDRASAFDFGKRAEAAKSLVPLLGEEPLKPVHADAQKTLQQSPPAEAELHVAYTSLPQGPGAAEREKMKRQARPVSFLPDSAASMGFMSEEPQASPAVQTGGSAGGTGRDTNANSIFYLKDSKADAPGGPQPSAFERFRGQVLQGGGQQTRKYEVLREEVGAPPQQQQQQQAGSSSQLAPSPSTPVGGGFSPLSPKEIFDLKGRLWSVVLSDDNIVVYGCVRARLAPVSFDGSPNIRLDLRVENKRADRKALKDVEMRIEGAGPKGSVLSVPIAPIVESRTGRVQTMMDCSLRAGNGRKWEPAVGVRYVCPKSAAPSSDLLSLGEEGQGTAASGGEEEEEEEVRLEGSLAIGGTWFLDPVAVSLDGISKFLEANGAPFTQNWQEQVRFDTTKPNEFPSLLHTAVSICNLHLVLTAAPSDLVLVPPGGANPTLKFLLAGAPFSASAGAGGMDFTPVMGATSVIGRVALHAVSSQEGGGETPAGGAQYQVLVKISVKSFDAALSADVGTDVVAALTEVVAGRLKAG</sequence>
<evidence type="ECO:0000259" key="8">
    <source>
        <dbReference type="Pfam" id="PF01602"/>
    </source>
</evidence>
<feature type="region of interest" description="Disordered" evidence="7">
    <location>
        <begin position="760"/>
        <end position="781"/>
    </location>
</feature>
<dbReference type="SUPFAM" id="SSF48371">
    <property type="entry name" value="ARM repeat"/>
    <property type="match status" value="1"/>
</dbReference>
<dbReference type="GO" id="GO:0030123">
    <property type="term" value="C:AP-3 adaptor complex"/>
    <property type="evidence" value="ECO:0007669"/>
    <property type="project" value="InterPro"/>
</dbReference>
<dbReference type="GO" id="GO:0010008">
    <property type="term" value="C:endosome membrane"/>
    <property type="evidence" value="ECO:0007669"/>
    <property type="project" value="TreeGrafter"/>
</dbReference>
<dbReference type="VEuPathDB" id="CryptoDB:Cvel_10479"/>
<gene>
    <name evidence="9" type="ORF">Cvel_10479.t1.CR1</name>
</gene>
<comment type="similarity">
    <text evidence="2">Belongs to the adaptor complexes large subunit family.</text>
</comment>
<dbReference type="GO" id="GO:0006623">
    <property type="term" value="P:protein targeting to vacuole"/>
    <property type="evidence" value="ECO:0007669"/>
    <property type="project" value="TreeGrafter"/>
</dbReference>
<organism evidence="9">
    <name type="scientific">Chromera velia CCMP2878</name>
    <dbReference type="NCBI Taxonomy" id="1169474"/>
    <lineage>
        <taxon>Eukaryota</taxon>
        <taxon>Sar</taxon>
        <taxon>Alveolata</taxon>
        <taxon>Colpodellida</taxon>
        <taxon>Chromeraceae</taxon>
        <taxon>Chromera</taxon>
    </lineage>
</organism>
<comment type="subcellular location">
    <subcellularLocation>
        <location evidence="1">Endomembrane system</location>
    </subcellularLocation>
</comment>
<dbReference type="AlphaFoldDB" id="A0A0K6SAF5"/>
<proteinExistence type="inferred from homology"/>